<keyword evidence="3 6" id="KW-0732">Signal</keyword>
<dbReference type="InterPro" id="IPR036316">
    <property type="entry name" value="Pili_assmbl_chap_C_dom_sf"/>
</dbReference>
<keyword evidence="5" id="KW-0143">Chaperone</keyword>
<dbReference type="Pfam" id="PF02753">
    <property type="entry name" value="PapD_C"/>
    <property type="match status" value="1"/>
</dbReference>
<evidence type="ECO:0000313" key="10">
    <source>
        <dbReference type="Proteomes" id="UP000270487"/>
    </source>
</evidence>
<dbReference type="Pfam" id="PF00345">
    <property type="entry name" value="PapD_N"/>
    <property type="match status" value="1"/>
</dbReference>
<evidence type="ECO:0000259" key="8">
    <source>
        <dbReference type="Pfam" id="PF02753"/>
    </source>
</evidence>
<organism evidence="9 10">
    <name type="scientific">Serratia fonticola</name>
    <dbReference type="NCBI Taxonomy" id="47917"/>
    <lineage>
        <taxon>Bacteria</taxon>
        <taxon>Pseudomonadati</taxon>
        <taxon>Pseudomonadota</taxon>
        <taxon>Gammaproteobacteria</taxon>
        <taxon>Enterobacterales</taxon>
        <taxon>Yersiniaceae</taxon>
        <taxon>Serratia</taxon>
    </lineage>
</organism>
<evidence type="ECO:0000256" key="6">
    <source>
        <dbReference type="SAM" id="SignalP"/>
    </source>
</evidence>
<dbReference type="InterPro" id="IPR016147">
    <property type="entry name" value="Pili_assmbl_chaperone_N"/>
</dbReference>
<proteinExistence type="inferred from homology"/>
<dbReference type="InterPro" id="IPR016148">
    <property type="entry name" value="Pili_assmbl_chaperone_C"/>
</dbReference>
<dbReference type="InterPro" id="IPR013783">
    <property type="entry name" value="Ig-like_fold"/>
</dbReference>
<dbReference type="Proteomes" id="UP000270487">
    <property type="component" value="Chromosome"/>
</dbReference>
<protein>
    <submittedName>
        <fullName evidence="9">Chaperone protein papD</fullName>
    </submittedName>
</protein>
<dbReference type="InterPro" id="IPR001829">
    <property type="entry name" value="Pili_assmbl_chaperone_bac"/>
</dbReference>
<dbReference type="InterPro" id="IPR008962">
    <property type="entry name" value="PapD-like_sf"/>
</dbReference>
<dbReference type="SUPFAM" id="SSF49354">
    <property type="entry name" value="PapD-like"/>
    <property type="match status" value="1"/>
</dbReference>
<dbReference type="GO" id="GO:0030288">
    <property type="term" value="C:outer membrane-bounded periplasmic space"/>
    <property type="evidence" value="ECO:0007669"/>
    <property type="project" value="InterPro"/>
</dbReference>
<feature type="signal peptide" evidence="6">
    <location>
        <begin position="1"/>
        <end position="24"/>
    </location>
</feature>
<evidence type="ECO:0000256" key="2">
    <source>
        <dbReference type="ARBA" id="ARBA00007399"/>
    </source>
</evidence>
<feature type="chain" id="PRO_5019226371" evidence="6">
    <location>
        <begin position="25"/>
        <end position="241"/>
    </location>
</feature>
<dbReference type="InterPro" id="IPR050643">
    <property type="entry name" value="Periplasmic_pilus_chap"/>
</dbReference>
<keyword evidence="4" id="KW-0574">Periplasm</keyword>
<reference evidence="9 10" key="1">
    <citation type="submission" date="2018-12" db="EMBL/GenBank/DDBJ databases">
        <authorList>
            <consortium name="Pathogen Informatics"/>
        </authorList>
    </citation>
    <scope>NUCLEOTIDE SEQUENCE [LARGE SCALE GENOMIC DNA]</scope>
    <source>
        <strain evidence="9 10">NCTC13193</strain>
    </source>
</reference>
<evidence type="ECO:0000313" key="9">
    <source>
        <dbReference type="EMBL" id="VEI74986.1"/>
    </source>
</evidence>
<dbReference type="PANTHER" id="PTHR30251">
    <property type="entry name" value="PILUS ASSEMBLY CHAPERONE"/>
    <property type="match status" value="1"/>
</dbReference>
<dbReference type="PANTHER" id="PTHR30251:SF2">
    <property type="entry name" value="FIMBRIAL CHAPERONE YADV-RELATED"/>
    <property type="match status" value="1"/>
</dbReference>
<dbReference type="EMBL" id="LR134492">
    <property type="protein sequence ID" value="VEI74986.1"/>
    <property type="molecule type" value="Genomic_DNA"/>
</dbReference>
<sequence length="241" mass="26634">MMRKSLSVGLASGLLILFVASAQAAISIDRTRVILLGDEKSSPVNVINHSKTLPYLAQAWMENEAGEKISSPLTSLPPLQRVEKDSTVQIRVTPLADAARLPQDRESLFYFVLQEIPPKSDKANAIQLALRIKVKTFYRPASLKPLAEKIWQEQIRLEPGNQGLKLVNPTPFFVILPVVMVGKKTLLAEDEAVTLRPKGEVTLPGVKPQAQKIVLKYINDYGAYQPLNYSCTATACVRDQS</sequence>
<evidence type="ECO:0000256" key="3">
    <source>
        <dbReference type="ARBA" id="ARBA00022729"/>
    </source>
</evidence>
<gene>
    <name evidence="9" type="primary">papD_9</name>
    <name evidence="9" type="ORF">NCTC13193_04810</name>
</gene>
<feature type="domain" description="Pili assembly chaperone C-terminal" evidence="8">
    <location>
        <begin position="167"/>
        <end position="225"/>
    </location>
</feature>
<comment type="subcellular location">
    <subcellularLocation>
        <location evidence="1">Periplasm</location>
    </subcellularLocation>
</comment>
<accession>A0A448T4T0</accession>
<dbReference type="GO" id="GO:0071555">
    <property type="term" value="P:cell wall organization"/>
    <property type="evidence" value="ECO:0007669"/>
    <property type="project" value="InterPro"/>
</dbReference>
<evidence type="ECO:0000256" key="5">
    <source>
        <dbReference type="ARBA" id="ARBA00023186"/>
    </source>
</evidence>
<feature type="domain" description="Pili assembly chaperone N-terminal" evidence="7">
    <location>
        <begin position="26"/>
        <end position="143"/>
    </location>
</feature>
<dbReference type="PRINTS" id="PR00969">
    <property type="entry name" value="CHAPERONPILI"/>
</dbReference>
<comment type="similarity">
    <text evidence="2">Belongs to the periplasmic pilus chaperone family.</text>
</comment>
<dbReference type="AlphaFoldDB" id="A0A448T4T0"/>
<dbReference type="SUPFAM" id="SSF49584">
    <property type="entry name" value="Periplasmic chaperone C-domain"/>
    <property type="match status" value="1"/>
</dbReference>
<evidence type="ECO:0000259" key="7">
    <source>
        <dbReference type="Pfam" id="PF00345"/>
    </source>
</evidence>
<dbReference type="RefSeq" id="WP_141132904.1">
    <property type="nucleotide sequence ID" value="NZ_CAMISM010000006.1"/>
</dbReference>
<evidence type="ECO:0000256" key="1">
    <source>
        <dbReference type="ARBA" id="ARBA00004418"/>
    </source>
</evidence>
<evidence type="ECO:0000256" key="4">
    <source>
        <dbReference type="ARBA" id="ARBA00022764"/>
    </source>
</evidence>
<name>A0A448T4T0_SERFO</name>
<dbReference type="Gene3D" id="2.60.40.10">
    <property type="entry name" value="Immunoglobulins"/>
    <property type="match status" value="2"/>
</dbReference>